<proteinExistence type="inferred from homology"/>
<dbReference type="InterPro" id="IPR014710">
    <property type="entry name" value="RmlC-like_jellyroll"/>
</dbReference>
<dbReference type="CDD" id="cd02247">
    <property type="entry name" value="cupin_pirin_C"/>
    <property type="match status" value="1"/>
</dbReference>
<dbReference type="InterPro" id="IPR003829">
    <property type="entry name" value="Pirin_N_dom"/>
</dbReference>
<dbReference type="CDD" id="cd02909">
    <property type="entry name" value="cupin_pirin_N"/>
    <property type="match status" value="1"/>
</dbReference>
<dbReference type="SUPFAM" id="SSF51182">
    <property type="entry name" value="RmlC-like cupins"/>
    <property type="match status" value="1"/>
</dbReference>
<dbReference type="PIRSF" id="PIRSF006232">
    <property type="entry name" value="Pirin"/>
    <property type="match status" value="1"/>
</dbReference>
<feature type="region of interest" description="Disordered" evidence="3">
    <location>
        <begin position="274"/>
        <end position="297"/>
    </location>
</feature>
<evidence type="ECO:0000256" key="2">
    <source>
        <dbReference type="RuleBase" id="RU003457"/>
    </source>
</evidence>
<keyword evidence="7" id="KW-1185">Reference proteome</keyword>
<feature type="domain" description="Pirin N-terminal" evidence="4">
    <location>
        <begin position="24"/>
        <end position="129"/>
    </location>
</feature>
<dbReference type="InterPro" id="IPR012093">
    <property type="entry name" value="Pirin"/>
</dbReference>
<sequence length="297" mass="32501">MFTPEDAPIKVSLKPKVKELGDGFTVRRALPMISHRSVGPWVFFDHFGPVDYAPGEGMDVRPHPHIGIATVTYLFEGEIWHRDSLGNSSPIEPGAINLMVSGSGIVHSERTRSALRAEGYSLHGLQLWLALPDDEEERDASFHHHPADTIPEATLPGGAKVRVMMGTAFGLESPVETFSETLYYEVDLPDGASVTLPEAPEAAMYVVEGEADVDGASADRFVLSILGDGPHLITAQGRTRFAVVGGAPLGQRHMRWNFVSSRPERIKQAADDWRSGRFPTVPGDETEHIPLPDEMTF</sequence>
<dbReference type="Gene3D" id="2.60.120.10">
    <property type="entry name" value="Jelly Rolls"/>
    <property type="match status" value="2"/>
</dbReference>
<reference evidence="6" key="1">
    <citation type="journal article" date="2014" name="Int. J. Syst. Evol. Microbiol.">
        <title>Complete genome of a new Firmicutes species belonging to the dominant human colonic microbiota ('Ruminococcus bicirculans') reveals two chromosomes and a selective capacity to utilize plant glucans.</title>
        <authorList>
            <consortium name="NISC Comparative Sequencing Program"/>
            <person name="Wegmann U."/>
            <person name="Louis P."/>
            <person name="Goesmann A."/>
            <person name="Henrissat B."/>
            <person name="Duncan S.H."/>
            <person name="Flint H.J."/>
        </authorList>
    </citation>
    <scope>NUCLEOTIDE SEQUENCE</scope>
    <source>
        <strain evidence="6">NBRC 108219</strain>
    </source>
</reference>
<protein>
    <recommendedName>
        <fullName evidence="8">Pirin family protein</fullName>
    </recommendedName>
</protein>
<evidence type="ECO:0000259" key="5">
    <source>
        <dbReference type="Pfam" id="PF05726"/>
    </source>
</evidence>
<dbReference type="Pfam" id="PF02678">
    <property type="entry name" value="Pirin"/>
    <property type="match status" value="1"/>
</dbReference>
<gene>
    <name evidence="6" type="ORF">GCM10007853_12680</name>
</gene>
<name>A0ABQ5V8U4_9PROT</name>
<reference evidence="6" key="2">
    <citation type="submission" date="2023-01" db="EMBL/GenBank/DDBJ databases">
        <title>Draft genome sequence of Algimonas ampicilliniresistens strain NBRC 108219.</title>
        <authorList>
            <person name="Sun Q."/>
            <person name="Mori K."/>
        </authorList>
    </citation>
    <scope>NUCLEOTIDE SEQUENCE</scope>
    <source>
        <strain evidence="6">NBRC 108219</strain>
    </source>
</reference>
<dbReference type="EMBL" id="BSNK01000001">
    <property type="protein sequence ID" value="GLQ23394.1"/>
    <property type="molecule type" value="Genomic_DNA"/>
</dbReference>
<accession>A0ABQ5V8U4</accession>
<evidence type="ECO:0000313" key="6">
    <source>
        <dbReference type="EMBL" id="GLQ23394.1"/>
    </source>
</evidence>
<organism evidence="6 7">
    <name type="scientific">Algimonas ampicilliniresistens</name>
    <dbReference type="NCBI Taxonomy" id="1298735"/>
    <lineage>
        <taxon>Bacteria</taxon>
        <taxon>Pseudomonadati</taxon>
        <taxon>Pseudomonadota</taxon>
        <taxon>Alphaproteobacteria</taxon>
        <taxon>Maricaulales</taxon>
        <taxon>Robiginitomaculaceae</taxon>
        <taxon>Algimonas</taxon>
    </lineage>
</organism>
<dbReference type="PANTHER" id="PTHR13903:SF8">
    <property type="entry name" value="PIRIN"/>
    <property type="match status" value="1"/>
</dbReference>
<evidence type="ECO:0000259" key="4">
    <source>
        <dbReference type="Pfam" id="PF02678"/>
    </source>
</evidence>
<evidence type="ECO:0000256" key="1">
    <source>
        <dbReference type="ARBA" id="ARBA00008416"/>
    </source>
</evidence>
<dbReference type="PANTHER" id="PTHR13903">
    <property type="entry name" value="PIRIN-RELATED"/>
    <property type="match status" value="1"/>
</dbReference>
<evidence type="ECO:0000313" key="7">
    <source>
        <dbReference type="Proteomes" id="UP001161391"/>
    </source>
</evidence>
<dbReference type="InterPro" id="IPR008778">
    <property type="entry name" value="Pirin_C_dom"/>
</dbReference>
<dbReference type="RefSeq" id="WP_284388789.1">
    <property type="nucleotide sequence ID" value="NZ_BSNK01000001.1"/>
</dbReference>
<dbReference type="Proteomes" id="UP001161391">
    <property type="component" value="Unassembled WGS sequence"/>
</dbReference>
<dbReference type="Pfam" id="PF05726">
    <property type="entry name" value="Pirin_C"/>
    <property type="match status" value="1"/>
</dbReference>
<dbReference type="InterPro" id="IPR011051">
    <property type="entry name" value="RmlC_Cupin_sf"/>
</dbReference>
<feature type="domain" description="Pirin C-terminal" evidence="5">
    <location>
        <begin position="183"/>
        <end position="278"/>
    </location>
</feature>
<evidence type="ECO:0000256" key="3">
    <source>
        <dbReference type="SAM" id="MobiDB-lite"/>
    </source>
</evidence>
<evidence type="ECO:0008006" key="8">
    <source>
        <dbReference type="Google" id="ProtNLM"/>
    </source>
</evidence>
<comment type="caution">
    <text evidence="6">The sequence shown here is derived from an EMBL/GenBank/DDBJ whole genome shotgun (WGS) entry which is preliminary data.</text>
</comment>
<comment type="similarity">
    <text evidence="1 2">Belongs to the pirin family.</text>
</comment>